<accession>A0A5J6WW29</accession>
<dbReference type="GO" id="GO:0003677">
    <property type="term" value="F:DNA binding"/>
    <property type="evidence" value="ECO:0007669"/>
    <property type="project" value="InterPro"/>
</dbReference>
<dbReference type="HAMAP" id="MF_00095">
    <property type="entry name" value="SfsA"/>
    <property type="match status" value="1"/>
</dbReference>
<sequence length="252" mass="27897">MKFHPPLQSGLLLQRYKRFLTDVQLDDGSTLTVHCANTGAMTGCADPGTRVWYSTSDNPKRKLPHSWEIAQSPRGHLICVNTARANQIAHELIEAGDIAPLAGYARLRREVKYGEEGSRIDLLLEDDRRPSCYVEVKSVTLLDAERDDGMGYFPDAVTIRGAKHLRELMAMKAAGHRAVLLFMVLHSGITKMSAASHIDPQYSLLLEQAIGAGVEILCYQPHVEITGFKPQGFIPFETVSRIIPKGSEISTE</sequence>
<organism evidence="4 5">
    <name type="scientific">Aeromonas simiae</name>
    <dbReference type="NCBI Taxonomy" id="218936"/>
    <lineage>
        <taxon>Bacteria</taxon>
        <taxon>Pseudomonadati</taxon>
        <taxon>Pseudomonadota</taxon>
        <taxon>Gammaproteobacteria</taxon>
        <taxon>Aeromonadales</taxon>
        <taxon>Aeromonadaceae</taxon>
        <taxon>Aeromonas</taxon>
    </lineage>
</organism>
<feature type="domain" description="Sugar fermentation stimulation protein C-terminal" evidence="2">
    <location>
        <begin position="84"/>
        <end position="224"/>
    </location>
</feature>
<dbReference type="RefSeq" id="WP_193003449.1">
    <property type="nucleotide sequence ID" value="NZ_CP040449.1"/>
</dbReference>
<dbReference type="InterPro" id="IPR040452">
    <property type="entry name" value="SfsA_C"/>
</dbReference>
<keyword evidence="5" id="KW-1185">Reference proteome</keyword>
<feature type="domain" description="SfsA N-terminal OB" evidence="3">
    <location>
        <begin position="13"/>
        <end position="80"/>
    </location>
</feature>
<gene>
    <name evidence="1 4" type="primary">sfsA</name>
    <name evidence="4" type="ORF">FE240_03895</name>
</gene>
<dbReference type="CDD" id="cd22359">
    <property type="entry name" value="SfsA-like_bacterial"/>
    <property type="match status" value="1"/>
</dbReference>
<comment type="similarity">
    <text evidence="1">Belongs to the SfsA family.</text>
</comment>
<dbReference type="InterPro" id="IPR005224">
    <property type="entry name" value="SfsA"/>
</dbReference>
<dbReference type="Gene3D" id="3.40.1350.60">
    <property type="match status" value="1"/>
</dbReference>
<dbReference type="Proteomes" id="UP000594034">
    <property type="component" value="Chromosome"/>
</dbReference>
<dbReference type="PANTHER" id="PTHR30545:SF2">
    <property type="entry name" value="SUGAR FERMENTATION STIMULATION PROTEIN A"/>
    <property type="match status" value="1"/>
</dbReference>
<evidence type="ECO:0000313" key="5">
    <source>
        <dbReference type="Proteomes" id="UP000594034"/>
    </source>
</evidence>
<dbReference type="Pfam" id="PF03749">
    <property type="entry name" value="SfsA"/>
    <property type="match status" value="1"/>
</dbReference>
<evidence type="ECO:0000259" key="2">
    <source>
        <dbReference type="Pfam" id="PF03749"/>
    </source>
</evidence>
<dbReference type="KEGG" id="asim:FE240_03895"/>
<evidence type="ECO:0000256" key="1">
    <source>
        <dbReference type="HAMAP-Rule" id="MF_00095"/>
    </source>
</evidence>
<dbReference type="Pfam" id="PF17746">
    <property type="entry name" value="SfsA_N"/>
    <property type="match status" value="1"/>
</dbReference>
<dbReference type="FunFam" id="2.40.50.580:FF:000001">
    <property type="entry name" value="Sugar fermentation stimulation protein A"/>
    <property type="match status" value="1"/>
</dbReference>
<dbReference type="EMBL" id="CP040449">
    <property type="protein sequence ID" value="QFI53913.1"/>
    <property type="molecule type" value="Genomic_DNA"/>
</dbReference>
<dbReference type="FunFam" id="3.40.1350.60:FF:000001">
    <property type="entry name" value="Sugar fermentation stimulation protein A"/>
    <property type="match status" value="1"/>
</dbReference>
<evidence type="ECO:0000259" key="3">
    <source>
        <dbReference type="Pfam" id="PF17746"/>
    </source>
</evidence>
<evidence type="ECO:0000313" key="4">
    <source>
        <dbReference type="EMBL" id="QFI53913.1"/>
    </source>
</evidence>
<dbReference type="NCBIfam" id="TIGR00230">
    <property type="entry name" value="sfsA"/>
    <property type="match status" value="1"/>
</dbReference>
<protein>
    <recommendedName>
        <fullName evidence="1">Sugar fermentation stimulation protein homolog</fullName>
    </recommendedName>
</protein>
<name>A0A5J6WW29_9GAMM</name>
<dbReference type="InterPro" id="IPR041465">
    <property type="entry name" value="SfsA_N"/>
</dbReference>
<proteinExistence type="inferred from homology"/>
<dbReference type="AlphaFoldDB" id="A0A5J6WW29"/>
<dbReference type="PANTHER" id="PTHR30545">
    <property type="entry name" value="SUGAR FERMENTATION STIMULATION PROTEIN A"/>
    <property type="match status" value="1"/>
</dbReference>
<dbReference type="Gene3D" id="2.40.50.580">
    <property type="match status" value="1"/>
</dbReference>
<reference evidence="4 5" key="1">
    <citation type="submission" date="2019-05" db="EMBL/GenBank/DDBJ databases">
        <title>OXA-830, a novel chromosomally encoded expanded-spectrum class D beta-lactamase in Aeromonas simiae.</title>
        <authorList>
            <person name="Zhou W."/>
            <person name="Chen Q."/>
        </authorList>
    </citation>
    <scope>NUCLEOTIDE SEQUENCE [LARGE SCALE GENOMIC DNA]</scope>
    <source>
        <strain evidence="4 5">A6</strain>
    </source>
</reference>